<comment type="caution">
    <text evidence="1">The sequence shown here is derived from an EMBL/GenBank/DDBJ whole genome shotgun (WGS) entry which is preliminary data.</text>
</comment>
<organism evidence="1">
    <name type="scientific">bioreactor metagenome</name>
    <dbReference type="NCBI Taxonomy" id="1076179"/>
    <lineage>
        <taxon>unclassified sequences</taxon>
        <taxon>metagenomes</taxon>
        <taxon>ecological metagenomes</taxon>
    </lineage>
</organism>
<evidence type="ECO:0000313" key="1">
    <source>
        <dbReference type="EMBL" id="MPN54656.1"/>
    </source>
</evidence>
<dbReference type="EMBL" id="VSSQ01123100">
    <property type="protein sequence ID" value="MPN54656.1"/>
    <property type="molecule type" value="Genomic_DNA"/>
</dbReference>
<gene>
    <name evidence="1" type="ORF">SDC9_202328</name>
</gene>
<proteinExistence type="predicted"/>
<protein>
    <submittedName>
        <fullName evidence="1">Uncharacterized protein</fullName>
    </submittedName>
</protein>
<sequence length="80" mass="9095">MVVLDDASEKDEAFWNKSRHDSLTTAEKKMYGMIAQAKNLPSVRTYLDIIDVITNGYYKAGKVSFGPYLYTIGYNDYEGL</sequence>
<reference evidence="1" key="1">
    <citation type="submission" date="2019-08" db="EMBL/GenBank/DDBJ databases">
        <authorList>
            <person name="Kucharzyk K."/>
            <person name="Murdoch R.W."/>
            <person name="Higgins S."/>
            <person name="Loffler F."/>
        </authorList>
    </citation>
    <scope>NUCLEOTIDE SEQUENCE</scope>
</reference>
<accession>A0A645IU12</accession>
<name>A0A645IU12_9ZZZZ</name>
<dbReference type="AlphaFoldDB" id="A0A645IU12"/>